<dbReference type="EMBL" id="FXUG01000002">
    <property type="protein sequence ID" value="SMP47143.1"/>
    <property type="molecule type" value="Genomic_DNA"/>
</dbReference>
<dbReference type="Proteomes" id="UP001158067">
    <property type="component" value="Unassembled WGS sequence"/>
</dbReference>
<evidence type="ECO:0000313" key="11">
    <source>
        <dbReference type="EMBL" id="SMP47143.1"/>
    </source>
</evidence>
<dbReference type="GO" id="GO:0005524">
    <property type="term" value="F:ATP binding"/>
    <property type="evidence" value="ECO:0007669"/>
    <property type="project" value="UniProtKB-KW"/>
</dbReference>
<evidence type="ECO:0000256" key="5">
    <source>
        <dbReference type="ARBA" id="ARBA00022741"/>
    </source>
</evidence>
<keyword evidence="8" id="KW-0472">Membrane</keyword>
<keyword evidence="1" id="KW-0813">Transport</keyword>
<dbReference type="SMART" id="SM00382">
    <property type="entry name" value="AAA"/>
    <property type="match status" value="2"/>
</dbReference>
<evidence type="ECO:0000313" key="12">
    <source>
        <dbReference type="Proteomes" id="UP001158067"/>
    </source>
</evidence>
<keyword evidence="4" id="KW-0677">Repeat</keyword>
<reference evidence="11 12" key="1">
    <citation type="submission" date="2017-05" db="EMBL/GenBank/DDBJ databases">
        <authorList>
            <person name="Varghese N."/>
            <person name="Submissions S."/>
        </authorList>
    </citation>
    <scope>NUCLEOTIDE SEQUENCE [LARGE SCALE GENOMIC DNA]</scope>
    <source>
        <strain evidence="11 12">DSM 25457</strain>
    </source>
</reference>
<feature type="region of interest" description="Disordered" evidence="9">
    <location>
        <begin position="253"/>
        <end position="289"/>
    </location>
</feature>
<evidence type="ECO:0000256" key="3">
    <source>
        <dbReference type="ARBA" id="ARBA00022597"/>
    </source>
</evidence>
<keyword evidence="3" id="KW-0762">Sugar transport</keyword>
<evidence type="ECO:0000256" key="1">
    <source>
        <dbReference type="ARBA" id="ARBA00022448"/>
    </source>
</evidence>
<evidence type="ECO:0000256" key="9">
    <source>
        <dbReference type="SAM" id="MobiDB-lite"/>
    </source>
</evidence>
<dbReference type="InterPro" id="IPR027417">
    <property type="entry name" value="P-loop_NTPase"/>
</dbReference>
<dbReference type="PROSITE" id="PS00211">
    <property type="entry name" value="ABC_TRANSPORTER_1"/>
    <property type="match status" value="1"/>
</dbReference>
<dbReference type="PANTHER" id="PTHR43790:SF3">
    <property type="entry name" value="D-ALLOSE IMPORT ATP-BINDING PROTEIN ALSA-RELATED"/>
    <property type="match status" value="1"/>
</dbReference>
<dbReference type="InterPro" id="IPR003439">
    <property type="entry name" value="ABC_transporter-like_ATP-bd"/>
</dbReference>
<dbReference type="PANTHER" id="PTHR43790">
    <property type="entry name" value="CARBOHYDRATE TRANSPORT ATP-BINDING PROTEIN MG119-RELATED"/>
    <property type="match status" value="1"/>
</dbReference>
<gene>
    <name evidence="11" type="ORF">SAMN06265222_102247</name>
</gene>
<feature type="domain" description="ABC transporter" evidence="10">
    <location>
        <begin position="5"/>
        <end position="275"/>
    </location>
</feature>
<keyword evidence="6 11" id="KW-0067">ATP-binding</keyword>
<accession>A0ABY1PTH4</accession>
<dbReference type="Pfam" id="PF00005">
    <property type="entry name" value="ABC_tran"/>
    <property type="match status" value="2"/>
</dbReference>
<keyword evidence="5" id="KW-0547">Nucleotide-binding</keyword>
<feature type="compositionally biased region" description="Polar residues" evidence="9">
    <location>
        <begin position="261"/>
        <end position="274"/>
    </location>
</feature>
<dbReference type="InterPro" id="IPR050107">
    <property type="entry name" value="ABC_carbohydrate_import_ATPase"/>
</dbReference>
<dbReference type="PROSITE" id="PS50893">
    <property type="entry name" value="ABC_TRANSPORTER_2"/>
    <property type="match status" value="2"/>
</dbReference>
<evidence type="ECO:0000256" key="7">
    <source>
        <dbReference type="ARBA" id="ARBA00022967"/>
    </source>
</evidence>
<dbReference type="Gene3D" id="3.40.50.300">
    <property type="entry name" value="P-loop containing nucleotide triphosphate hydrolases"/>
    <property type="match status" value="2"/>
</dbReference>
<sequence>MTPRLELTGIVKSFGATRALDGVDLTVRPGEVHAIIGENGAGKSTLMKVLSGAHRPDAGVIRLDGQELELADPRQSQAAGIAMIYQELNLAPDLSVVENITLGQEPTYAGWRRATGWIDRRKQKQAAVDALAKLHCETISLDRPISELSIAQQQMIEIARAVATSSAAISSSTAATPSSSSTNATDVPGPCSPLRLLILDEPTSSLTQVDTEHLFTVIERLKEDGISVLYISHFLEECQHIADRFTVLRDGKSVGSGAMPHTTSTNPPQTNKPLSSEHDTPKTPDIPPESMESIIHMMVGRDVSQLYPDLQHTRGEVALELQDVEGTSLPKQVSLSVHHGEIFGIAGLIGAGRTETLRALFGLDSLAAGRVVVHGQTADRRSPRSSWLNDSMGLVSEDRKNEGLFLNSSLSDNLTMTRLGNYRRRGLLSTSQMNQTTLDWMERLDVKAAGPDQKIGELSGGNQQKIALGRLLHHDCDILLLDEPTRGIDIGSKQAIYQQIGELAAQGKAIVLVSSYLPELLGVCDRIGVFAQGRLTEIRNTDQWTEHDLLSAAI</sequence>
<evidence type="ECO:0000259" key="10">
    <source>
        <dbReference type="PROSITE" id="PS50893"/>
    </source>
</evidence>
<evidence type="ECO:0000256" key="8">
    <source>
        <dbReference type="ARBA" id="ARBA00023136"/>
    </source>
</evidence>
<dbReference type="CDD" id="cd03216">
    <property type="entry name" value="ABC_Carb_Monos_I"/>
    <property type="match status" value="1"/>
</dbReference>
<evidence type="ECO:0000256" key="4">
    <source>
        <dbReference type="ARBA" id="ARBA00022737"/>
    </source>
</evidence>
<dbReference type="SUPFAM" id="SSF52540">
    <property type="entry name" value="P-loop containing nucleoside triphosphate hydrolases"/>
    <property type="match status" value="2"/>
</dbReference>
<organism evidence="11 12">
    <name type="scientific">Neorhodopirellula lusitana</name>
    <dbReference type="NCBI Taxonomy" id="445327"/>
    <lineage>
        <taxon>Bacteria</taxon>
        <taxon>Pseudomonadati</taxon>
        <taxon>Planctomycetota</taxon>
        <taxon>Planctomycetia</taxon>
        <taxon>Pirellulales</taxon>
        <taxon>Pirellulaceae</taxon>
        <taxon>Neorhodopirellula</taxon>
    </lineage>
</organism>
<evidence type="ECO:0000256" key="2">
    <source>
        <dbReference type="ARBA" id="ARBA00022475"/>
    </source>
</evidence>
<feature type="domain" description="ABC transporter" evidence="10">
    <location>
        <begin position="313"/>
        <end position="554"/>
    </location>
</feature>
<evidence type="ECO:0000256" key="6">
    <source>
        <dbReference type="ARBA" id="ARBA00022840"/>
    </source>
</evidence>
<keyword evidence="2" id="KW-1003">Cell membrane</keyword>
<name>A0ABY1PTH4_9BACT</name>
<dbReference type="CDD" id="cd03215">
    <property type="entry name" value="ABC_Carb_Monos_II"/>
    <property type="match status" value="1"/>
</dbReference>
<keyword evidence="12" id="KW-1185">Reference proteome</keyword>
<dbReference type="InterPro" id="IPR003593">
    <property type="entry name" value="AAA+_ATPase"/>
</dbReference>
<comment type="caution">
    <text evidence="11">The sequence shown here is derived from an EMBL/GenBank/DDBJ whole genome shotgun (WGS) entry which is preliminary data.</text>
</comment>
<proteinExistence type="predicted"/>
<dbReference type="InterPro" id="IPR017871">
    <property type="entry name" value="ABC_transporter-like_CS"/>
</dbReference>
<keyword evidence="7" id="KW-1278">Translocase</keyword>
<dbReference type="RefSeq" id="WP_283431572.1">
    <property type="nucleotide sequence ID" value="NZ_FXUG01000002.1"/>
</dbReference>
<protein>
    <submittedName>
        <fullName evidence="11">Monosaccharide ABC transporter ATP-binding protein, CUT2 family</fullName>
    </submittedName>
</protein>